<evidence type="ECO:0000313" key="10">
    <source>
        <dbReference type="EMBL" id="APA08880.1"/>
    </source>
</evidence>
<evidence type="ECO:0000256" key="4">
    <source>
        <dbReference type="ARBA" id="ARBA00022692"/>
    </source>
</evidence>
<evidence type="ECO:0000256" key="3">
    <source>
        <dbReference type="ARBA" id="ARBA00022679"/>
    </source>
</evidence>
<feature type="transmembrane region" description="Helical" evidence="8">
    <location>
        <begin position="495"/>
        <end position="512"/>
    </location>
</feature>
<dbReference type="EMBL" id="CP017817">
    <property type="protein sequence ID" value="APA08880.1"/>
    <property type="molecule type" value="Genomic_DNA"/>
</dbReference>
<keyword evidence="5 8" id="KW-1133">Transmembrane helix</keyword>
<feature type="transmembrane region" description="Helical" evidence="8">
    <location>
        <begin position="524"/>
        <end position="547"/>
    </location>
</feature>
<dbReference type="Proteomes" id="UP000177798">
    <property type="component" value="Chromosome 4"/>
</dbReference>
<protein>
    <recommendedName>
        <fullName evidence="9">Glycosyltransferase 2-like domain-containing protein</fullName>
    </recommendedName>
</protein>
<sequence length="562" mass="64569">MANYGDETFTIEELPRYNTRQSFTPGRDGSPDSSVSRTSKDAHVTIHDSPSSASQNSIREKQDAFQVSAQEELVPPPNRGERSKTSTSVAIRNTFGRCSNFIHEWTPFMLVSSYFTTSIFAYMLFPTKLLEVFWFIYNFTNFIIAASTALEAFMGLEPNRQARVAVTKAAEKGWKFPTPDDDLLILDMVIVAYLPNEQDIIMDRIRYACENLQYPVDKIRINIVYNTPVPILPLEDEMWEAATKYPQLRIIKVEGSTSKADNLNYYLSLDTGSDITAIYDCDHFMHPHSPRWAIERFIKEKEKVDIVQGRCIVFNSAASFLTSLISIEFDKIYAVSHPGRATIWGFGLFTGSNGYWRTSLLREMKMDGSMLTEDIDSALRVVARGGNTIHDLNVVSYELAPTTFPAFWKQRLRWAQGWSECTLRHSILTFNRAREGKRIFTTRFGLLNLLLIRETSYYLVTQFFCLVAGFIFLNFPLTPAAFWKTVFFQYPVSEWFFFVSIFCLLGTLWVTNQVKSEFASRMMIIKFSIAYPFYLLFLATIGIYGHARHVVKYSSWNPTART</sequence>
<comment type="subcellular location">
    <subcellularLocation>
        <location evidence="1">Membrane</location>
        <topology evidence="1">Multi-pass membrane protein</topology>
    </subcellularLocation>
</comment>
<dbReference type="PANTHER" id="PTHR43867:SF2">
    <property type="entry name" value="CELLULOSE SYNTHASE CATALYTIC SUBUNIT A [UDP-FORMING]"/>
    <property type="match status" value="1"/>
</dbReference>
<dbReference type="InterPro" id="IPR029044">
    <property type="entry name" value="Nucleotide-diphossugar_trans"/>
</dbReference>
<dbReference type="GO" id="GO:0016020">
    <property type="term" value="C:membrane"/>
    <property type="evidence" value="ECO:0007669"/>
    <property type="project" value="UniProtKB-SubCell"/>
</dbReference>
<dbReference type="Gene3D" id="3.90.550.10">
    <property type="entry name" value="Spore Coat Polysaccharide Biosynthesis Protein SpsA, Chain A"/>
    <property type="match status" value="1"/>
</dbReference>
<gene>
    <name evidence="10" type="ORF">sscle_04g036500</name>
</gene>
<dbReference type="PANTHER" id="PTHR43867">
    <property type="entry name" value="CELLULOSE SYNTHASE CATALYTIC SUBUNIT A [UDP-FORMING]"/>
    <property type="match status" value="1"/>
</dbReference>
<evidence type="ECO:0000256" key="7">
    <source>
        <dbReference type="SAM" id="MobiDB-lite"/>
    </source>
</evidence>
<evidence type="ECO:0000256" key="5">
    <source>
        <dbReference type="ARBA" id="ARBA00022989"/>
    </source>
</evidence>
<feature type="transmembrane region" description="Helical" evidence="8">
    <location>
        <begin position="132"/>
        <end position="153"/>
    </location>
</feature>
<dbReference type="RefSeq" id="XP_001596474.1">
    <property type="nucleotide sequence ID" value="XM_001596424.1"/>
</dbReference>
<feature type="domain" description="Glycosyltransferase 2-like" evidence="9">
    <location>
        <begin position="278"/>
        <end position="470"/>
    </location>
</feature>
<organism evidence="10 11">
    <name type="scientific">Sclerotinia sclerotiorum (strain ATCC 18683 / 1980 / Ss-1)</name>
    <name type="common">White mold</name>
    <name type="synonym">Whetzelinia sclerotiorum</name>
    <dbReference type="NCBI Taxonomy" id="665079"/>
    <lineage>
        <taxon>Eukaryota</taxon>
        <taxon>Fungi</taxon>
        <taxon>Dikarya</taxon>
        <taxon>Ascomycota</taxon>
        <taxon>Pezizomycotina</taxon>
        <taxon>Leotiomycetes</taxon>
        <taxon>Helotiales</taxon>
        <taxon>Sclerotiniaceae</taxon>
        <taxon>Sclerotinia</taxon>
    </lineage>
</organism>
<evidence type="ECO:0000256" key="1">
    <source>
        <dbReference type="ARBA" id="ARBA00004141"/>
    </source>
</evidence>
<keyword evidence="6 8" id="KW-0472">Membrane</keyword>
<evidence type="ECO:0000259" key="9">
    <source>
        <dbReference type="Pfam" id="PF13632"/>
    </source>
</evidence>
<evidence type="ECO:0000256" key="6">
    <source>
        <dbReference type="ARBA" id="ARBA00023136"/>
    </source>
</evidence>
<feature type="transmembrane region" description="Helical" evidence="8">
    <location>
        <begin position="105"/>
        <end position="126"/>
    </location>
</feature>
<name>A0A1D9Q1Q7_SCLS1</name>
<dbReference type="AlphaFoldDB" id="A0A1D9Q1Q7"/>
<evidence type="ECO:0000313" key="11">
    <source>
        <dbReference type="Proteomes" id="UP000177798"/>
    </source>
</evidence>
<feature type="compositionally biased region" description="Polar residues" evidence="7">
    <location>
        <begin position="48"/>
        <end position="57"/>
    </location>
</feature>
<evidence type="ECO:0000256" key="8">
    <source>
        <dbReference type="SAM" id="Phobius"/>
    </source>
</evidence>
<dbReference type="InterPro" id="IPR050321">
    <property type="entry name" value="Glycosyltr_2/OpgH_subfam"/>
</dbReference>
<dbReference type="Pfam" id="PF13632">
    <property type="entry name" value="Glyco_trans_2_3"/>
    <property type="match status" value="1"/>
</dbReference>
<dbReference type="KEGG" id="ssl:SS1G_02694"/>
<proteinExistence type="predicted"/>
<dbReference type="CDD" id="cd06423">
    <property type="entry name" value="CESA_like"/>
    <property type="match status" value="1"/>
</dbReference>
<keyword evidence="2" id="KW-0328">Glycosyltransferase</keyword>
<reference evidence="11" key="1">
    <citation type="journal article" date="2017" name="Genome Biol. Evol.">
        <title>The complete genome sequence of the phytopathogenic fungus Sclerotinia sclerotiorum reveals insights into the genome architecture of broad host range pathogens.</title>
        <authorList>
            <person name="Derbyshire M."/>
            <person name="Denton-Giles M."/>
            <person name="Hegedus D."/>
            <person name="Seifbarghy S."/>
            <person name="Rollins J."/>
            <person name="van Kan J."/>
            <person name="Seidl M.F."/>
            <person name="Faino L."/>
            <person name="Mbengue M."/>
            <person name="Navaud O."/>
            <person name="Raffaele S."/>
            <person name="Hammond-Kosack K."/>
            <person name="Heard S."/>
            <person name="Oliver R."/>
        </authorList>
    </citation>
    <scope>NUCLEOTIDE SEQUENCE [LARGE SCALE GENOMIC DNA]</scope>
    <source>
        <strain evidence="11">ATCC 18683 / 1980 / Ss-1</strain>
    </source>
</reference>
<dbReference type="GO" id="GO:0016757">
    <property type="term" value="F:glycosyltransferase activity"/>
    <property type="evidence" value="ECO:0007669"/>
    <property type="project" value="UniProtKB-KW"/>
</dbReference>
<dbReference type="VEuPathDB" id="FungiDB:sscle_04g036500"/>
<keyword evidence="3" id="KW-0808">Transferase</keyword>
<dbReference type="InterPro" id="IPR001173">
    <property type="entry name" value="Glyco_trans_2-like"/>
</dbReference>
<dbReference type="OrthoDB" id="72851at2759"/>
<accession>A0A1D9Q1Q7</accession>
<feature type="transmembrane region" description="Helical" evidence="8">
    <location>
        <begin position="457"/>
        <end position="475"/>
    </location>
</feature>
<dbReference type="OMA" id="CDHYPHP"/>
<dbReference type="SUPFAM" id="SSF53448">
    <property type="entry name" value="Nucleotide-diphospho-sugar transferases"/>
    <property type="match status" value="1"/>
</dbReference>
<evidence type="ECO:0000256" key="2">
    <source>
        <dbReference type="ARBA" id="ARBA00022676"/>
    </source>
</evidence>
<keyword evidence="4 8" id="KW-0812">Transmembrane</keyword>
<feature type="region of interest" description="Disordered" evidence="7">
    <location>
        <begin position="1"/>
        <end position="61"/>
    </location>
</feature>